<organism evidence="2 3">
    <name type="scientific">Sorangium cellulosum</name>
    <name type="common">Polyangium cellulosum</name>
    <dbReference type="NCBI Taxonomy" id="56"/>
    <lineage>
        <taxon>Bacteria</taxon>
        <taxon>Pseudomonadati</taxon>
        <taxon>Myxococcota</taxon>
        <taxon>Polyangia</taxon>
        <taxon>Polyangiales</taxon>
        <taxon>Polyangiaceae</taxon>
        <taxon>Sorangium</taxon>
    </lineage>
</organism>
<evidence type="ECO:0000313" key="2">
    <source>
        <dbReference type="EMBL" id="KYF68693.1"/>
    </source>
</evidence>
<dbReference type="EMBL" id="JEMA01000543">
    <property type="protein sequence ID" value="KYF68693.1"/>
    <property type="molecule type" value="Genomic_DNA"/>
</dbReference>
<evidence type="ECO:0000313" key="3">
    <source>
        <dbReference type="Proteomes" id="UP000075260"/>
    </source>
</evidence>
<accession>A0A150QL73</accession>
<protein>
    <submittedName>
        <fullName evidence="2">Uncharacterized protein</fullName>
    </submittedName>
</protein>
<comment type="caution">
    <text evidence="2">The sequence shown here is derived from an EMBL/GenBank/DDBJ whole genome shotgun (WGS) entry which is preliminary data.</text>
</comment>
<sequence>MSLLAALKTSWWPASNDALGREPRVREHRVDQRRVEPRRIVLVAHPRERIERAAGDRLDEQRWRDPAEREVLVLEDLAVPRGELEHELEPLGHADSADDAREEPPLGPGVRAALGDLREEVREAGPARGDDHELVPRREVAGAGCVERGLHHAAAARCADATSSSAAVRSTAS</sequence>
<evidence type="ECO:0000256" key="1">
    <source>
        <dbReference type="SAM" id="MobiDB-lite"/>
    </source>
</evidence>
<proteinExistence type="predicted"/>
<gene>
    <name evidence="2" type="ORF">BE15_30840</name>
</gene>
<dbReference type="Proteomes" id="UP000075260">
    <property type="component" value="Unassembled WGS sequence"/>
</dbReference>
<reference evidence="2 3" key="1">
    <citation type="submission" date="2014-02" db="EMBL/GenBank/DDBJ databases">
        <title>The small core and large imbalanced accessory genome model reveals a collaborative survival strategy of Sorangium cellulosum strains in nature.</title>
        <authorList>
            <person name="Han K."/>
            <person name="Peng R."/>
            <person name="Blom J."/>
            <person name="Li Y.-Z."/>
        </authorList>
    </citation>
    <scope>NUCLEOTIDE SEQUENCE [LARGE SCALE GENOMIC DNA]</scope>
    <source>
        <strain evidence="2 3">So0008-312</strain>
    </source>
</reference>
<feature type="compositionally biased region" description="Basic and acidic residues" evidence="1">
    <location>
        <begin position="84"/>
        <end position="104"/>
    </location>
</feature>
<name>A0A150QL73_SORCE</name>
<feature type="region of interest" description="Disordered" evidence="1">
    <location>
        <begin position="84"/>
        <end position="111"/>
    </location>
</feature>
<dbReference type="AlphaFoldDB" id="A0A150QL73"/>